<name>A0A0C5VUY9_9GAMM</name>
<dbReference type="KEGG" id="gsn:YC6258_05927"/>
<proteinExistence type="predicted"/>
<dbReference type="STRING" id="1445510.YC6258_05927"/>
<evidence type="ECO:0000313" key="3">
    <source>
        <dbReference type="Proteomes" id="UP000032266"/>
    </source>
</evidence>
<protein>
    <recommendedName>
        <fullName evidence="4">HEAT repeat domain-containing protein</fullName>
    </recommendedName>
</protein>
<evidence type="ECO:0000256" key="1">
    <source>
        <dbReference type="SAM" id="MobiDB-lite"/>
    </source>
</evidence>
<dbReference type="Gene3D" id="1.25.10.20">
    <property type="entry name" value="Vitellinogen, superhelical"/>
    <property type="match status" value="1"/>
</dbReference>
<keyword evidence="3" id="KW-1185">Reference proteome</keyword>
<dbReference type="HOGENOM" id="CLU_464426_0_0_6"/>
<evidence type="ECO:0000313" key="2">
    <source>
        <dbReference type="EMBL" id="AJQ97951.1"/>
    </source>
</evidence>
<evidence type="ECO:0008006" key="4">
    <source>
        <dbReference type="Google" id="ProtNLM"/>
    </source>
</evidence>
<feature type="compositionally biased region" description="Polar residues" evidence="1">
    <location>
        <begin position="1"/>
        <end position="19"/>
    </location>
</feature>
<dbReference type="EMBL" id="CP007142">
    <property type="protein sequence ID" value="AJQ97951.1"/>
    <property type="molecule type" value="Genomic_DNA"/>
</dbReference>
<organism evidence="2 3">
    <name type="scientific">Gynuella sunshinyii YC6258</name>
    <dbReference type="NCBI Taxonomy" id="1445510"/>
    <lineage>
        <taxon>Bacteria</taxon>
        <taxon>Pseudomonadati</taxon>
        <taxon>Pseudomonadota</taxon>
        <taxon>Gammaproteobacteria</taxon>
        <taxon>Oceanospirillales</taxon>
        <taxon>Saccharospirillaceae</taxon>
        <taxon>Gynuella</taxon>
    </lineage>
</organism>
<dbReference type="SUPFAM" id="SSF48431">
    <property type="entry name" value="Lipovitellin-phosvitin complex, superhelical domain"/>
    <property type="match status" value="1"/>
</dbReference>
<dbReference type="InterPro" id="IPR011030">
    <property type="entry name" value="Lipovitellin_superhlx_dom"/>
</dbReference>
<accession>A0A0C5VUY9</accession>
<feature type="region of interest" description="Disordered" evidence="1">
    <location>
        <begin position="1"/>
        <end position="21"/>
    </location>
</feature>
<gene>
    <name evidence="2" type="ORF">YC6258_05927</name>
</gene>
<reference evidence="2 3" key="1">
    <citation type="submission" date="2014-01" db="EMBL/GenBank/DDBJ databases">
        <title>Full genme sequencing of cellulolytic bacterium Gynuella sunshinyii YC6258T gen. nov., sp. nov.</title>
        <authorList>
            <person name="Khan H."/>
            <person name="Chung E.J."/>
            <person name="Chung Y.R."/>
        </authorList>
    </citation>
    <scope>NUCLEOTIDE SEQUENCE [LARGE SCALE GENOMIC DNA]</scope>
    <source>
        <strain evidence="2 3">YC6258</strain>
    </source>
</reference>
<dbReference type="AlphaFoldDB" id="A0A0C5VUY9"/>
<dbReference type="Proteomes" id="UP000032266">
    <property type="component" value="Chromosome"/>
</dbReference>
<sequence length="587" mass="66045">MIHPDNAQSHDQSSVSENEQMPMDLTLCQSDPVTYDYQYSSHGQYFDQMQDAQSNELVLEASGRVTVSCEPYHSGYQQTWYFSPAQFSQNGQGMFARVARPEVLMQDGLAVLVSLTEAFQIEEFTTGDYDTMSLHLVKDILNWSRFTKGKGMTWQAEEMDINGVSDVRYQVSATRPDVIVRKYRRYPEKAPSMLYHDDQPFVTVSDDSVTEYVFHQQYLQSVNSRYTFIFKDQTKTLSTTQTIFELNKSNQLLAIPDGALAFGKVYTDNLSSDISIERSDRLTQQKALGTDNWNTLQDRLAYMSQDQVADMFLKLRALFRLQPETIGVAGQWLLQHQPDDVSFAPVAMALAQSGNSLAVEALANSATKHDQLNARRYLLGQVGLSIDSTVAVDEILYRLIDQNTGEIPQLAKLALANMSATTKAQQPERYQNNYEYAVADLQKAKSEREIINALHVISNFAAEHNLDLVRPYLESDRPALKMAAYLALRQVPGTAVEEIYMSSLNTSHNETEQLAVAIELGFREVSETSLKSQSEILKTSHSEELRSVLLGNLALAKEKYGWIKPLLASVAEQDPAEAVRLKAKSLL</sequence>